<sequence>MLFSPHISGKRLSELCHHMAVGLSAGVDIRKVWQRETETASRRVRHDYERVLRRIKAGDSFAEAIRQTGGLFPSLFIEMVDVGERTGQIAEVLDKLSHHYKQRHELTRGFLVMLFWPLLQLGAGVMIIGLLIWILGAIGAKKMSGEPMDVLGLGLTGFWGMITFFSIVALFAVGVLVLVQATRRGVFWGPPLQRFVTRLPGIGKAIQTLGLARISWTLHLLLNVEMDMRKLVPLVLRSTGNDFYICHTDQMVADVAAGNPLYLAFANSLAFPPSFLDALAVAEESGQISRSMERLASQYEAEAESAMKIIAVISGVAIWICIGALLVYMIFRLFFVLYLGPIQEMLNA</sequence>
<protein>
    <submittedName>
        <fullName evidence="9">Type II secretion system protein F</fullName>
    </submittedName>
</protein>
<dbReference type="Gene3D" id="1.20.81.30">
    <property type="entry name" value="Type II secretion system (T2SS), domain F"/>
    <property type="match status" value="2"/>
</dbReference>
<evidence type="ECO:0000256" key="1">
    <source>
        <dbReference type="ARBA" id="ARBA00004651"/>
    </source>
</evidence>
<gene>
    <name evidence="9" type="primary">epsF_5</name>
    <name evidence="9" type="ORF">Pan181_19330</name>
</gene>
<evidence type="ECO:0000256" key="7">
    <source>
        <dbReference type="SAM" id="Phobius"/>
    </source>
</evidence>
<proteinExistence type="inferred from homology"/>
<accession>A0A518AM10</accession>
<evidence type="ECO:0000256" key="6">
    <source>
        <dbReference type="ARBA" id="ARBA00023136"/>
    </source>
</evidence>
<evidence type="ECO:0000256" key="2">
    <source>
        <dbReference type="ARBA" id="ARBA00005745"/>
    </source>
</evidence>
<dbReference type="InterPro" id="IPR042094">
    <property type="entry name" value="T2SS_GspF_sf"/>
</dbReference>
<dbReference type="EMBL" id="CP036278">
    <property type="protein sequence ID" value="QDU55738.1"/>
    <property type="molecule type" value="Genomic_DNA"/>
</dbReference>
<evidence type="ECO:0000313" key="9">
    <source>
        <dbReference type="EMBL" id="QDU55738.1"/>
    </source>
</evidence>
<keyword evidence="10" id="KW-1185">Reference proteome</keyword>
<dbReference type="PANTHER" id="PTHR30012:SF0">
    <property type="entry name" value="TYPE II SECRETION SYSTEM PROTEIN F-RELATED"/>
    <property type="match status" value="1"/>
</dbReference>
<feature type="transmembrane region" description="Helical" evidence="7">
    <location>
        <begin position="110"/>
        <end position="138"/>
    </location>
</feature>
<keyword evidence="6 7" id="KW-0472">Membrane</keyword>
<reference evidence="9 10" key="1">
    <citation type="submission" date="2019-02" db="EMBL/GenBank/DDBJ databases">
        <title>Deep-cultivation of Planctomycetes and their phenomic and genomic characterization uncovers novel biology.</title>
        <authorList>
            <person name="Wiegand S."/>
            <person name="Jogler M."/>
            <person name="Boedeker C."/>
            <person name="Pinto D."/>
            <person name="Vollmers J."/>
            <person name="Rivas-Marin E."/>
            <person name="Kohn T."/>
            <person name="Peeters S.H."/>
            <person name="Heuer A."/>
            <person name="Rast P."/>
            <person name="Oberbeckmann S."/>
            <person name="Bunk B."/>
            <person name="Jeske O."/>
            <person name="Meyerdierks A."/>
            <person name="Storesund J.E."/>
            <person name="Kallscheuer N."/>
            <person name="Luecker S."/>
            <person name="Lage O.M."/>
            <person name="Pohl T."/>
            <person name="Merkel B.J."/>
            <person name="Hornburger P."/>
            <person name="Mueller R.-W."/>
            <person name="Bruemmer F."/>
            <person name="Labrenz M."/>
            <person name="Spormann A.M."/>
            <person name="Op den Camp H."/>
            <person name="Overmann J."/>
            <person name="Amann R."/>
            <person name="Jetten M.S.M."/>
            <person name="Mascher T."/>
            <person name="Medema M.H."/>
            <person name="Devos D.P."/>
            <person name="Kaster A.-K."/>
            <person name="Ovreas L."/>
            <person name="Rohde M."/>
            <person name="Galperin M.Y."/>
            <person name="Jogler C."/>
        </authorList>
    </citation>
    <scope>NUCLEOTIDE SEQUENCE [LARGE SCALE GENOMIC DNA]</scope>
    <source>
        <strain evidence="9 10">Pan181</strain>
    </source>
</reference>
<dbReference type="InterPro" id="IPR018076">
    <property type="entry name" value="T2SS_GspF_dom"/>
</dbReference>
<name>A0A518AM10_9BACT</name>
<evidence type="ECO:0000256" key="3">
    <source>
        <dbReference type="ARBA" id="ARBA00022475"/>
    </source>
</evidence>
<feature type="domain" description="Type II secretion system protein GspF" evidence="8">
    <location>
        <begin position="219"/>
        <end position="331"/>
    </location>
</feature>
<dbReference type="RefSeq" id="WP_197529087.1">
    <property type="nucleotide sequence ID" value="NZ_CP036278.1"/>
</dbReference>
<dbReference type="Pfam" id="PF00482">
    <property type="entry name" value="T2SSF"/>
    <property type="match status" value="2"/>
</dbReference>
<feature type="domain" description="Type II secretion system protein GspF" evidence="8">
    <location>
        <begin position="16"/>
        <end position="135"/>
    </location>
</feature>
<dbReference type="Proteomes" id="UP000315750">
    <property type="component" value="Chromosome"/>
</dbReference>
<evidence type="ECO:0000256" key="5">
    <source>
        <dbReference type="ARBA" id="ARBA00022989"/>
    </source>
</evidence>
<dbReference type="PANTHER" id="PTHR30012">
    <property type="entry name" value="GENERAL SECRETION PATHWAY PROTEIN"/>
    <property type="match status" value="1"/>
</dbReference>
<evidence type="ECO:0000259" key="8">
    <source>
        <dbReference type="Pfam" id="PF00482"/>
    </source>
</evidence>
<comment type="subcellular location">
    <subcellularLocation>
        <location evidence="1">Cell membrane</location>
        <topology evidence="1">Multi-pass membrane protein</topology>
    </subcellularLocation>
</comment>
<organism evidence="9 10">
    <name type="scientific">Aeoliella mucimassa</name>
    <dbReference type="NCBI Taxonomy" id="2527972"/>
    <lineage>
        <taxon>Bacteria</taxon>
        <taxon>Pseudomonadati</taxon>
        <taxon>Planctomycetota</taxon>
        <taxon>Planctomycetia</taxon>
        <taxon>Pirellulales</taxon>
        <taxon>Lacipirellulaceae</taxon>
        <taxon>Aeoliella</taxon>
    </lineage>
</organism>
<dbReference type="AlphaFoldDB" id="A0A518AM10"/>
<feature type="transmembrane region" description="Helical" evidence="7">
    <location>
        <begin position="309"/>
        <end position="331"/>
    </location>
</feature>
<dbReference type="KEGG" id="amuc:Pan181_19330"/>
<keyword evidence="3" id="KW-1003">Cell membrane</keyword>
<keyword evidence="4 7" id="KW-0812">Transmembrane</keyword>
<keyword evidence="5 7" id="KW-1133">Transmembrane helix</keyword>
<evidence type="ECO:0000313" key="10">
    <source>
        <dbReference type="Proteomes" id="UP000315750"/>
    </source>
</evidence>
<evidence type="ECO:0000256" key="4">
    <source>
        <dbReference type="ARBA" id="ARBA00022692"/>
    </source>
</evidence>
<dbReference type="GO" id="GO:0005886">
    <property type="term" value="C:plasma membrane"/>
    <property type="evidence" value="ECO:0007669"/>
    <property type="project" value="UniProtKB-SubCell"/>
</dbReference>
<comment type="similarity">
    <text evidence="2">Belongs to the GSP F family.</text>
</comment>
<dbReference type="InterPro" id="IPR003004">
    <property type="entry name" value="GspF/PilC"/>
</dbReference>
<feature type="transmembrane region" description="Helical" evidence="7">
    <location>
        <begin position="158"/>
        <end position="179"/>
    </location>
</feature>